<dbReference type="Proteomes" id="UP000199103">
    <property type="component" value="Chromosome I"/>
</dbReference>
<name>A0A1H1NI93_9ACTN</name>
<sequence>MSAPEQFVLAGPTADLRSALADLTADPEASVLSVHADSTGEPDRLVATMLPERAAALGSALPGIVIEPDAPLTLD</sequence>
<accession>A0A1H1NI93</accession>
<dbReference type="RefSeq" id="WP_091519417.1">
    <property type="nucleotide sequence ID" value="NZ_LT629772.1"/>
</dbReference>
<keyword evidence="2" id="KW-1185">Reference proteome</keyword>
<dbReference type="EMBL" id="LT629772">
    <property type="protein sequence ID" value="SDR98658.1"/>
    <property type="molecule type" value="Genomic_DNA"/>
</dbReference>
<proteinExistence type="predicted"/>
<evidence type="ECO:0000313" key="2">
    <source>
        <dbReference type="Proteomes" id="UP000199103"/>
    </source>
</evidence>
<evidence type="ECO:0000313" key="1">
    <source>
        <dbReference type="EMBL" id="SDR98658.1"/>
    </source>
</evidence>
<reference evidence="1 2" key="1">
    <citation type="submission" date="2016-10" db="EMBL/GenBank/DDBJ databases">
        <authorList>
            <person name="de Groot N.N."/>
        </authorList>
    </citation>
    <scope>NUCLEOTIDE SEQUENCE [LARGE SCALE GENOMIC DNA]</scope>
    <source>
        <strain evidence="1 2">DSM 21800</strain>
    </source>
</reference>
<organism evidence="1 2">
    <name type="scientific">Microlunatus soli</name>
    <dbReference type="NCBI Taxonomy" id="630515"/>
    <lineage>
        <taxon>Bacteria</taxon>
        <taxon>Bacillati</taxon>
        <taxon>Actinomycetota</taxon>
        <taxon>Actinomycetes</taxon>
        <taxon>Propionibacteriales</taxon>
        <taxon>Propionibacteriaceae</taxon>
        <taxon>Microlunatus</taxon>
    </lineage>
</organism>
<dbReference type="STRING" id="630515.SAMN04489812_0524"/>
<gene>
    <name evidence="1" type="ORF">SAMN04489812_0524</name>
</gene>
<dbReference type="AlphaFoldDB" id="A0A1H1NI93"/>
<protein>
    <submittedName>
        <fullName evidence="1">Uncharacterized protein</fullName>
    </submittedName>
</protein>